<dbReference type="EMBL" id="KZ149925">
    <property type="protein sequence ID" value="PZC77607.1"/>
    <property type="molecule type" value="Genomic_DNA"/>
</dbReference>
<sequence>MEPLQLSSGELLNPEQLGVWSQKDKFNLCLALLKTGTKDLDTVSAFLWEHTECTKTRVQINAAIENFTQIANDIFYQMQN</sequence>
<name>A0A2W1BWN4_HELAM</name>
<reference evidence="1 2" key="1">
    <citation type="journal article" date="2017" name="BMC Biol.">
        <title>Genomic innovations, transcriptional plasticity and gene loss underlying the evolution and divergence of two highly polyphagous and invasive Helicoverpa pest species.</title>
        <authorList>
            <person name="Pearce S.L."/>
            <person name="Clarke D.F."/>
            <person name="East P.D."/>
            <person name="Elfekih S."/>
            <person name="Gordon K.H."/>
            <person name="Jermiin L.S."/>
            <person name="McGaughran A."/>
            <person name="Oakeshott J.G."/>
            <person name="Papanikolaou A."/>
            <person name="Perera O.P."/>
            <person name="Rane R.V."/>
            <person name="Richards S."/>
            <person name="Tay W.T."/>
            <person name="Walsh T.K."/>
            <person name="Anderson A."/>
            <person name="Anderson C.J."/>
            <person name="Asgari S."/>
            <person name="Board P.G."/>
            <person name="Bretschneider A."/>
            <person name="Campbell P.M."/>
            <person name="Chertemps T."/>
            <person name="Christeller J.T."/>
            <person name="Coppin C.W."/>
            <person name="Downes S.J."/>
            <person name="Duan G."/>
            <person name="Farnsworth C.A."/>
            <person name="Good R.T."/>
            <person name="Han L.B."/>
            <person name="Han Y.C."/>
            <person name="Hatje K."/>
            <person name="Horne I."/>
            <person name="Huang Y.P."/>
            <person name="Hughes D.S."/>
            <person name="Jacquin-Joly E."/>
            <person name="James W."/>
            <person name="Jhangiani S."/>
            <person name="Kollmar M."/>
            <person name="Kuwar S.S."/>
            <person name="Li S."/>
            <person name="Liu N.Y."/>
            <person name="Maibeche M.T."/>
            <person name="Miller J.R."/>
            <person name="Montagne N."/>
            <person name="Perry T."/>
            <person name="Qu J."/>
            <person name="Song S.V."/>
            <person name="Sutton G.G."/>
            <person name="Vogel H."/>
            <person name="Walenz B.P."/>
            <person name="Xu W."/>
            <person name="Zhang H.J."/>
            <person name="Zou Z."/>
            <person name="Batterham P."/>
            <person name="Edwards O.R."/>
            <person name="Feyereisen R."/>
            <person name="Gibbs R.A."/>
            <person name="Heckel D.G."/>
            <person name="McGrath A."/>
            <person name="Robin C."/>
            <person name="Scherer S.E."/>
            <person name="Worley K.C."/>
            <person name="Wu Y.D."/>
        </authorList>
    </citation>
    <scope>NUCLEOTIDE SEQUENCE [LARGE SCALE GENOMIC DNA]</scope>
    <source>
        <strain evidence="1">Harm_GR_Male_#8</strain>
        <tissue evidence="1">Whole organism</tissue>
    </source>
</reference>
<evidence type="ECO:0000313" key="2">
    <source>
        <dbReference type="Proteomes" id="UP000249218"/>
    </source>
</evidence>
<dbReference type="Proteomes" id="UP000249218">
    <property type="component" value="Unassembled WGS sequence"/>
</dbReference>
<dbReference type="AlphaFoldDB" id="A0A2W1BWN4"/>
<organism evidence="1 2">
    <name type="scientific">Helicoverpa armigera</name>
    <name type="common">Cotton bollworm</name>
    <name type="synonym">Heliothis armigera</name>
    <dbReference type="NCBI Taxonomy" id="29058"/>
    <lineage>
        <taxon>Eukaryota</taxon>
        <taxon>Metazoa</taxon>
        <taxon>Ecdysozoa</taxon>
        <taxon>Arthropoda</taxon>
        <taxon>Hexapoda</taxon>
        <taxon>Insecta</taxon>
        <taxon>Pterygota</taxon>
        <taxon>Neoptera</taxon>
        <taxon>Endopterygota</taxon>
        <taxon>Lepidoptera</taxon>
        <taxon>Glossata</taxon>
        <taxon>Ditrysia</taxon>
        <taxon>Noctuoidea</taxon>
        <taxon>Noctuidae</taxon>
        <taxon>Heliothinae</taxon>
        <taxon>Helicoverpa</taxon>
    </lineage>
</organism>
<accession>A0A2W1BWN4</accession>
<protein>
    <submittedName>
        <fullName evidence="1">Uncharacterized protein</fullName>
    </submittedName>
</protein>
<keyword evidence="2" id="KW-1185">Reference proteome</keyword>
<evidence type="ECO:0000313" key="1">
    <source>
        <dbReference type="EMBL" id="PZC77607.1"/>
    </source>
</evidence>
<proteinExistence type="predicted"/>
<gene>
    <name evidence="1" type="primary">HaOG203163</name>
    <name evidence="1" type="ORF">B5X24_HaOG203163</name>
</gene>